<dbReference type="RefSeq" id="WP_058931042.1">
    <property type="nucleotide sequence ID" value="NZ_CP013747.1"/>
</dbReference>
<name>A0A0U3Q5L4_9MICC</name>
<sequence length="124" mass="12428">MNIALWIVASALALAFLAAGLMKISQPQEKLAASGLAWAEDFNSGAIKAIGAAEVLGALGLILPAVTGIATFLVPVAAAGLAVVMVGAIITHIKRGEKQAVVINAVLGALALFVAVGRFGPVPF</sequence>
<dbReference type="InterPro" id="IPR032808">
    <property type="entry name" value="DoxX"/>
</dbReference>
<evidence type="ECO:0008006" key="8">
    <source>
        <dbReference type="Google" id="ProtNLM"/>
    </source>
</evidence>
<organism evidence="6">
    <name type="scientific">Pseudarthrobacter sulfonivorans</name>
    <dbReference type="NCBI Taxonomy" id="121292"/>
    <lineage>
        <taxon>Bacteria</taxon>
        <taxon>Bacillati</taxon>
        <taxon>Actinomycetota</taxon>
        <taxon>Actinomycetes</taxon>
        <taxon>Micrococcales</taxon>
        <taxon>Micrococcaceae</taxon>
        <taxon>Pseudarthrobacter</taxon>
    </lineage>
</organism>
<keyword evidence="2 5" id="KW-0812">Transmembrane</keyword>
<keyword evidence="4 5" id="KW-0472">Membrane</keyword>
<dbReference type="AlphaFoldDB" id="A0A0U3Q5L4"/>
<evidence type="ECO:0000256" key="4">
    <source>
        <dbReference type="ARBA" id="ARBA00023136"/>
    </source>
</evidence>
<feature type="transmembrane region" description="Helical" evidence="5">
    <location>
        <begin position="100"/>
        <end position="120"/>
    </location>
</feature>
<evidence type="ECO:0000256" key="3">
    <source>
        <dbReference type="ARBA" id="ARBA00022989"/>
    </source>
</evidence>
<dbReference type="Proteomes" id="UP000065151">
    <property type="component" value="Chromosome"/>
</dbReference>
<dbReference type="KEGG" id="psul:AU252_12715"/>
<dbReference type="STRING" id="121292.AU252_12715"/>
<gene>
    <name evidence="6" type="ORF">AU252_12715</name>
</gene>
<proteinExistence type="predicted"/>
<protein>
    <recommendedName>
        <fullName evidence="8">DoxX family protein</fullName>
    </recommendedName>
</protein>
<dbReference type="EMBL" id="CP013747">
    <property type="protein sequence ID" value="ALV41918.1"/>
    <property type="molecule type" value="Genomic_DNA"/>
</dbReference>
<evidence type="ECO:0000313" key="6">
    <source>
        <dbReference type="EMBL" id="ALV41918.1"/>
    </source>
</evidence>
<evidence type="ECO:0000313" key="7">
    <source>
        <dbReference type="Proteomes" id="UP000065151"/>
    </source>
</evidence>
<feature type="transmembrane region" description="Helical" evidence="5">
    <location>
        <begin position="55"/>
        <end position="88"/>
    </location>
</feature>
<reference evidence="6 7" key="1">
    <citation type="submission" date="2015-12" db="EMBL/GenBank/DDBJ databases">
        <authorList>
            <person name="Shamseldin A."/>
            <person name="Moawad H."/>
            <person name="Abd El-Rahim W.M."/>
            <person name="Sadowsky M.J."/>
        </authorList>
    </citation>
    <scope>NUCLEOTIDE SEQUENCE [LARGE SCALE GENOMIC DNA]</scope>
    <source>
        <strain evidence="6 7">Ar51</strain>
    </source>
</reference>
<dbReference type="Pfam" id="PF13564">
    <property type="entry name" value="DoxX_2"/>
    <property type="match status" value="1"/>
</dbReference>
<keyword evidence="3 5" id="KW-1133">Transmembrane helix</keyword>
<evidence type="ECO:0000256" key="2">
    <source>
        <dbReference type="ARBA" id="ARBA00022692"/>
    </source>
</evidence>
<accession>A0A0U3Q5L4</accession>
<evidence type="ECO:0000256" key="1">
    <source>
        <dbReference type="ARBA" id="ARBA00004141"/>
    </source>
</evidence>
<evidence type="ECO:0000256" key="5">
    <source>
        <dbReference type="SAM" id="Phobius"/>
    </source>
</evidence>
<dbReference type="GO" id="GO:0016020">
    <property type="term" value="C:membrane"/>
    <property type="evidence" value="ECO:0007669"/>
    <property type="project" value="UniProtKB-SubCell"/>
</dbReference>
<comment type="subcellular location">
    <subcellularLocation>
        <location evidence="1">Membrane</location>
        <topology evidence="1">Multi-pass membrane protein</topology>
    </subcellularLocation>
</comment>